<gene>
    <name evidence="2" type="ORF">SAMN02745244_03583</name>
</gene>
<dbReference type="OrthoDB" id="3733746at2"/>
<keyword evidence="1" id="KW-1133">Transmembrane helix</keyword>
<keyword evidence="1" id="KW-0472">Membrane</keyword>
<name>A0A1M6N985_9ACTN</name>
<keyword evidence="1" id="KW-0812">Transmembrane</keyword>
<dbReference type="EMBL" id="FQZG01000108">
    <property type="protein sequence ID" value="SHJ92204.1"/>
    <property type="molecule type" value="Genomic_DNA"/>
</dbReference>
<reference evidence="2 3" key="1">
    <citation type="submission" date="2016-11" db="EMBL/GenBank/DDBJ databases">
        <authorList>
            <person name="Jaros S."/>
            <person name="Januszkiewicz K."/>
            <person name="Wedrychowicz H."/>
        </authorList>
    </citation>
    <scope>NUCLEOTIDE SEQUENCE [LARGE SCALE GENOMIC DNA]</scope>
    <source>
        <strain evidence="2 3">DSM 12906</strain>
    </source>
</reference>
<feature type="transmembrane region" description="Helical" evidence="1">
    <location>
        <begin position="30"/>
        <end position="56"/>
    </location>
</feature>
<evidence type="ECO:0000256" key="1">
    <source>
        <dbReference type="SAM" id="Phobius"/>
    </source>
</evidence>
<dbReference type="STRING" id="1123357.SAMN02745244_03583"/>
<evidence type="ECO:0000313" key="2">
    <source>
        <dbReference type="EMBL" id="SHJ92204.1"/>
    </source>
</evidence>
<organism evidence="2 3">
    <name type="scientific">Tessaracoccus bendigoensis DSM 12906</name>
    <dbReference type="NCBI Taxonomy" id="1123357"/>
    <lineage>
        <taxon>Bacteria</taxon>
        <taxon>Bacillati</taxon>
        <taxon>Actinomycetota</taxon>
        <taxon>Actinomycetes</taxon>
        <taxon>Propionibacteriales</taxon>
        <taxon>Propionibacteriaceae</taxon>
        <taxon>Tessaracoccus</taxon>
    </lineage>
</organism>
<dbReference type="AlphaFoldDB" id="A0A1M6N985"/>
<accession>A0A1M6N985</accession>
<evidence type="ECO:0000313" key="3">
    <source>
        <dbReference type="Proteomes" id="UP000184512"/>
    </source>
</evidence>
<sequence length="71" mass="7861">MSVHEVSITSSPLGSLAKTKFDTLLVRHDAWFLVFIAVVLALAATLLAGMAIWCVVNQKGRFTGHWYWNNG</sequence>
<keyword evidence="3" id="KW-1185">Reference proteome</keyword>
<dbReference type="Proteomes" id="UP000184512">
    <property type="component" value="Unassembled WGS sequence"/>
</dbReference>
<dbReference type="RefSeq" id="WP_073191212.1">
    <property type="nucleotide sequence ID" value="NZ_FQZG01000108.1"/>
</dbReference>
<protein>
    <submittedName>
        <fullName evidence="2">Uncharacterized protein</fullName>
    </submittedName>
</protein>
<proteinExistence type="predicted"/>